<dbReference type="RefSeq" id="WP_379087672.1">
    <property type="nucleotide sequence ID" value="NZ_JBHTJO010000001.1"/>
</dbReference>
<evidence type="ECO:0008006" key="4">
    <source>
        <dbReference type="Google" id="ProtNLM"/>
    </source>
</evidence>
<accession>A0ABW3JAC1</accession>
<keyword evidence="3" id="KW-1185">Reference proteome</keyword>
<evidence type="ECO:0000313" key="2">
    <source>
        <dbReference type="EMBL" id="MFD0986825.1"/>
    </source>
</evidence>
<feature type="region of interest" description="Disordered" evidence="1">
    <location>
        <begin position="91"/>
        <end position="120"/>
    </location>
</feature>
<proteinExistence type="predicted"/>
<protein>
    <recommendedName>
        <fullName evidence="4">Peptidoglycan binding-like domain-containing protein</fullName>
    </recommendedName>
</protein>
<dbReference type="EMBL" id="JBHTJO010000001">
    <property type="protein sequence ID" value="MFD0986825.1"/>
    <property type="molecule type" value="Genomic_DNA"/>
</dbReference>
<organism evidence="2 3">
    <name type="scientific">Methyloligella solikamskensis</name>
    <dbReference type="NCBI Taxonomy" id="1177756"/>
    <lineage>
        <taxon>Bacteria</taxon>
        <taxon>Pseudomonadati</taxon>
        <taxon>Pseudomonadota</taxon>
        <taxon>Alphaproteobacteria</taxon>
        <taxon>Hyphomicrobiales</taxon>
        <taxon>Hyphomicrobiaceae</taxon>
        <taxon>Methyloligella</taxon>
    </lineage>
</organism>
<evidence type="ECO:0000256" key="1">
    <source>
        <dbReference type="SAM" id="MobiDB-lite"/>
    </source>
</evidence>
<reference evidence="3" key="1">
    <citation type="journal article" date="2019" name="Int. J. Syst. Evol. Microbiol.">
        <title>The Global Catalogue of Microorganisms (GCM) 10K type strain sequencing project: providing services to taxonomists for standard genome sequencing and annotation.</title>
        <authorList>
            <consortium name="The Broad Institute Genomics Platform"/>
            <consortium name="The Broad Institute Genome Sequencing Center for Infectious Disease"/>
            <person name="Wu L."/>
            <person name="Ma J."/>
        </authorList>
    </citation>
    <scope>NUCLEOTIDE SEQUENCE [LARGE SCALE GENOMIC DNA]</scope>
    <source>
        <strain evidence="3">CCUG 61697</strain>
    </source>
</reference>
<evidence type="ECO:0000313" key="3">
    <source>
        <dbReference type="Proteomes" id="UP001597102"/>
    </source>
</evidence>
<name>A0ABW3JAC1_9HYPH</name>
<comment type="caution">
    <text evidence="2">The sequence shown here is derived from an EMBL/GenBank/DDBJ whole genome shotgun (WGS) entry which is preliminary data.</text>
</comment>
<sequence length="203" mass="20808">MSCFSLRASVSRLLGAGAAGVACLLLAAVIAPASGQADSLMERMTRLARAGETACADPWTYSRGLDKCICIKAGYSKQWGQCLPMEAGQLAETSKDDSPAVTSALPPETTGALPEKKAPAQAVQAPEDPAAGMEKIARAQDCLSSLGLYEGAIDGEGGKATSAAYGRFAKARGLPQSDALTSLRAQAALQGACGQRWVSAKAE</sequence>
<dbReference type="Proteomes" id="UP001597102">
    <property type="component" value="Unassembled WGS sequence"/>
</dbReference>
<gene>
    <name evidence="2" type="ORF">ACFQ2F_06900</name>
</gene>
<dbReference type="PROSITE" id="PS51257">
    <property type="entry name" value="PROKAR_LIPOPROTEIN"/>
    <property type="match status" value="1"/>
</dbReference>